<dbReference type="PANTHER" id="PTHR10953">
    <property type="entry name" value="UBIQUITIN-ACTIVATING ENZYME E1"/>
    <property type="match status" value="1"/>
</dbReference>
<dbReference type="InterPro" id="IPR035985">
    <property type="entry name" value="Ubiquitin-activating_enz"/>
</dbReference>
<gene>
    <name evidence="2" type="primary">moeB</name>
    <name evidence="2" type="ORF">ACFSKV_17100</name>
</gene>
<dbReference type="InterPro" id="IPR045886">
    <property type="entry name" value="ThiF/MoeB/HesA"/>
</dbReference>
<dbReference type="InterPro" id="IPR000594">
    <property type="entry name" value="ThiF_NAD_FAD-bd"/>
</dbReference>
<keyword evidence="2" id="KW-0808">Transferase</keyword>
<keyword evidence="3" id="KW-1185">Reference proteome</keyword>
<dbReference type="InterPro" id="IPR016155">
    <property type="entry name" value="Mopterin_synth/thiamin_S_b"/>
</dbReference>
<dbReference type="Pfam" id="PF00899">
    <property type="entry name" value="ThiF"/>
    <property type="match status" value="1"/>
</dbReference>
<feature type="domain" description="Rhodanese" evidence="1">
    <location>
        <begin position="385"/>
        <end position="473"/>
    </location>
</feature>
<reference evidence="3" key="1">
    <citation type="journal article" date="2019" name="Int. J. Syst. Evol. Microbiol.">
        <title>The Global Catalogue of Microorganisms (GCM) 10K type strain sequencing project: providing services to taxonomists for standard genome sequencing and annotation.</title>
        <authorList>
            <consortium name="The Broad Institute Genomics Platform"/>
            <consortium name="The Broad Institute Genome Sequencing Center for Infectious Disease"/>
            <person name="Wu L."/>
            <person name="Ma J."/>
        </authorList>
    </citation>
    <scope>NUCLEOTIDE SEQUENCE [LARGE SCALE GENOMIC DNA]</scope>
    <source>
        <strain evidence="3">KCTC 19812</strain>
    </source>
</reference>
<dbReference type="PANTHER" id="PTHR10953:SF102">
    <property type="entry name" value="ADENYLYLTRANSFERASE AND SULFURTRANSFERASE MOCS3"/>
    <property type="match status" value="1"/>
</dbReference>
<dbReference type="EMBL" id="JBHUIV010000025">
    <property type="protein sequence ID" value="MFD2203299.1"/>
    <property type="molecule type" value="Genomic_DNA"/>
</dbReference>
<dbReference type="InterPro" id="IPR003749">
    <property type="entry name" value="ThiS/MoaD-like"/>
</dbReference>
<dbReference type="GO" id="GO:0016779">
    <property type="term" value="F:nucleotidyltransferase activity"/>
    <property type="evidence" value="ECO:0007669"/>
    <property type="project" value="UniProtKB-KW"/>
</dbReference>
<keyword evidence="2" id="KW-0548">Nucleotidyltransferase</keyword>
<dbReference type="PROSITE" id="PS50206">
    <property type="entry name" value="RHODANESE_3"/>
    <property type="match status" value="1"/>
</dbReference>
<dbReference type="Gene3D" id="3.40.50.720">
    <property type="entry name" value="NAD(P)-binding Rossmann-like Domain"/>
    <property type="match status" value="1"/>
</dbReference>
<dbReference type="Gene3D" id="3.10.20.30">
    <property type="match status" value="1"/>
</dbReference>
<dbReference type="RefSeq" id="WP_380805503.1">
    <property type="nucleotide sequence ID" value="NZ_JBHUIV010000025.1"/>
</dbReference>
<dbReference type="InterPro" id="IPR012675">
    <property type="entry name" value="Beta-grasp_dom_sf"/>
</dbReference>
<dbReference type="Pfam" id="PF02597">
    <property type="entry name" value="ThiS"/>
    <property type="match status" value="1"/>
</dbReference>
<proteinExistence type="predicted"/>
<dbReference type="NCBIfam" id="NF004281">
    <property type="entry name" value="PRK05690.1"/>
    <property type="match status" value="1"/>
</dbReference>
<dbReference type="InterPro" id="IPR001763">
    <property type="entry name" value="Rhodanese-like_dom"/>
</dbReference>
<organism evidence="2 3">
    <name type="scientific">Shivajiella indica</name>
    <dbReference type="NCBI Taxonomy" id="872115"/>
    <lineage>
        <taxon>Bacteria</taxon>
        <taxon>Pseudomonadati</taxon>
        <taxon>Bacteroidota</taxon>
        <taxon>Cytophagia</taxon>
        <taxon>Cytophagales</taxon>
        <taxon>Cyclobacteriaceae</taxon>
        <taxon>Shivajiella</taxon>
    </lineage>
</organism>
<dbReference type="CDD" id="cd00158">
    <property type="entry name" value="RHOD"/>
    <property type="match status" value="1"/>
</dbReference>
<dbReference type="Proteomes" id="UP001597414">
    <property type="component" value="Unassembled WGS sequence"/>
</dbReference>
<sequence>MATVFIPTPLRKFTNNNSKLDVQAGTIGELLEKLSEQYPALKNYLFTGEGEIPSFLNIFVDEDDIRNLQEKDTLIKENSVVSIVPAIAGGSDDEISFSKPELARYNRHIIIPEFGLEAQKKLKKAKVLVVGSGGLGSPMLLYLAAAGVGTIGIIDFDVVDDSNLHRQVLFGVNEVGKPKVEAAKWRLEQINPYINIVVHNAQLSSQNAMEIIKDYDLVADGTDNFPTRYLVNDACVLLNKPNVYASIFQFEGQVAVFNYTDKNGVLGPNYRDLYPTPPPPGLVPNCAEGGVLGVLPGIIGSLQALEVIKVITGVGEPLSGKLYTFDALTFQSRTFSIKRKAYNPLNGENPTIHELADYEQFCGMPAVERKVKEVTVEEFQDMKNSGFDFQLIDVREIHEFEDSNLEGILIPLAEVLEKSHLISKEKQVIIHCRSGARSAKAIRELEDKFGFDNLYNLKGGILEYLQSFQEIKS</sequence>
<evidence type="ECO:0000313" key="2">
    <source>
        <dbReference type="EMBL" id="MFD2203299.1"/>
    </source>
</evidence>
<comment type="caution">
    <text evidence="2">The sequence shown here is derived from an EMBL/GenBank/DDBJ whole genome shotgun (WGS) entry which is preliminary data.</text>
</comment>
<dbReference type="InterPro" id="IPR036873">
    <property type="entry name" value="Rhodanese-like_dom_sf"/>
</dbReference>
<protein>
    <submittedName>
        <fullName evidence="2">Molybdopterin-synthase adenylyltransferase MoeB</fullName>
    </submittedName>
</protein>
<dbReference type="CDD" id="cd00757">
    <property type="entry name" value="ThiF_MoeB_HesA_family"/>
    <property type="match status" value="1"/>
</dbReference>
<dbReference type="SMART" id="SM00450">
    <property type="entry name" value="RHOD"/>
    <property type="match status" value="1"/>
</dbReference>
<evidence type="ECO:0000259" key="1">
    <source>
        <dbReference type="PROSITE" id="PS50206"/>
    </source>
</evidence>
<dbReference type="Gene3D" id="3.40.250.10">
    <property type="entry name" value="Rhodanese-like domain"/>
    <property type="match status" value="1"/>
</dbReference>
<dbReference type="SUPFAM" id="SSF54285">
    <property type="entry name" value="MoaD/ThiS"/>
    <property type="match status" value="1"/>
</dbReference>
<name>A0ABW5BCP5_9BACT</name>
<dbReference type="SUPFAM" id="SSF69572">
    <property type="entry name" value="Activating enzymes of the ubiquitin-like proteins"/>
    <property type="match status" value="1"/>
</dbReference>
<accession>A0ABW5BCP5</accession>
<dbReference type="Pfam" id="PF00581">
    <property type="entry name" value="Rhodanese"/>
    <property type="match status" value="1"/>
</dbReference>
<evidence type="ECO:0000313" key="3">
    <source>
        <dbReference type="Proteomes" id="UP001597414"/>
    </source>
</evidence>